<evidence type="ECO:0000313" key="2">
    <source>
        <dbReference type="Proteomes" id="UP000626109"/>
    </source>
</evidence>
<reference evidence="1" key="1">
    <citation type="submission" date="2021-02" db="EMBL/GenBank/DDBJ databases">
        <authorList>
            <person name="Dougan E. K."/>
            <person name="Rhodes N."/>
            <person name="Thang M."/>
            <person name="Chan C."/>
        </authorList>
    </citation>
    <scope>NUCLEOTIDE SEQUENCE</scope>
</reference>
<dbReference type="Proteomes" id="UP000626109">
    <property type="component" value="Unassembled WGS sequence"/>
</dbReference>
<gene>
    <name evidence="1" type="ORF">PGLA2088_LOCUS8893</name>
</gene>
<sequence length="373" mass="40625">MELDVRDCKASRPEDVEAVLATISDIDAFNGTLHNLILNEKAGLLKAQVQLHQMIPAVREANCLAAGLSLPLQFDVRMKTNRIAYCSESLAVCNVIINGTTVWEWTPETFLARVPRMRVWAQRSAGSLAQPANLDVDGDPFWDSFQEEVYIGTSVLFLSALAYQMDSDERDLRIVSYRGDHVGRLHASYRPTAEDGKTDIPEDEQTDEPEELLGTKMTIVVTVHDATVPEDLANDVLVEYDFSDDSPHRVPPVTGKHCSPVFNFEKVHVKDSVTPEFLKYLDRDGVEFRVYGRSASIMALKQKYAAAPVPASAPVPTAAPAPAAAALALAALVPAVAPAAPAADATHLQPNSVKSSSEPRQLQQYASACCNIA</sequence>
<protein>
    <submittedName>
        <fullName evidence="1">Uncharacterized protein</fullName>
    </submittedName>
</protein>
<organism evidence="1 2">
    <name type="scientific">Polarella glacialis</name>
    <name type="common">Dinoflagellate</name>
    <dbReference type="NCBI Taxonomy" id="89957"/>
    <lineage>
        <taxon>Eukaryota</taxon>
        <taxon>Sar</taxon>
        <taxon>Alveolata</taxon>
        <taxon>Dinophyceae</taxon>
        <taxon>Suessiales</taxon>
        <taxon>Suessiaceae</taxon>
        <taxon>Polarella</taxon>
    </lineage>
</organism>
<dbReference type="AlphaFoldDB" id="A0A813IKT8"/>
<dbReference type="EMBL" id="CAJNNW010009695">
    <property type="protein sequence ID" value="CAE8651164.1"/>
    <property type="molecule type" value="Genomic_DNA"/>
</dbReference>
<name>A0A813IKT8_POLGL</name>
<comment type="caution">
    <text evidence="1">The sequence shown here is derived from an EMBL/GenBank/DDBJ whole genome shotgun (WGS) entry which is preliminary data.</text>
</comment>
<proteinExistence type="predicted"/>
<evidence type="ECO:0000313" key="1">
    <source>
        <dbReference type="EMBL" id="CAE8651164.1"/>
    </source>
</evidence>
<accession>A0A813IKT8</accession>